<comment type="caution">
    <text evidence="1">The sequence shown here is derived from an EMBL/GenBank/DDBJ whole genome shotgun (WGS) entry which is preliminary data.</text>
</comment>
<evidence type="ECO:0000313" key="2">
    <source>
        <dbReference type="Proteomes" id="UP001054945"/>
    </source>
</evidence>
<protein>
    <submittedName>
        <fullName evidence="1">Uncharacterized protein</fullName>
    </submittedName>
</protein>
<proteinExistence type="predicted"/>
<name>A0AAV4S742_CAEEX</name>
<sequence>MAAGIHCQLEFLQKKQMIHRQLKFLKKKQYSNNAPINLRLMTAHINQHSVCLHSAVHSVTRLLRNVNTLDIQLAGIQTASDLRMSKQKRPCDRPTLTLSS</sequence>
<dbReference type="AlphaFoldDB" id="A0AAV4S742"/>
<dbReference type="EMBL" id="BPLR01009132">
    <property type="protein sequence ID" value="GIY29809.1"/>
    <property type="molecule type" value="Genomic_DNA"/>
</dbReference>
<keyword evidence="2" id="KW-1185">Reference proteome</keyword>
<dbReference type="Proteomes" id="UP001054945">
    <property type="component" value="Unassembled WGS sequence"/>
</dbReference>
<gene>
    <name evidence="1" type="ORF">CEXT_342671</name>
</gene>
<evidence type="ECO:0000313" key="1">
    <source>
        <dbReference type="EMBL" id="GIY29809.1"/>
    </source>
</evidence>
<reference evidence="1 2" key="1">
    <citation type="submission" date="2021-06" db="EMBL/GenBank/DDBJ databases">
        <title>Caerostris extrusa draft genome.</title>
        <authorList>
            <person name="Kono N."/>
            <person name="Arakawa K."/>
        </authorList>
    </citation>
    <scope>NUCLEOTIDE SEQUENCE [LARGE SCALE GENOMIC DNA]</scope>
</reference>
<organism evidence="1 2">
    <name type="scientific">Caerostris extrusa</name>
    <name type="common">Bark spider</name>
    <name type="synonym">Caerostris bankana</name>
    <dbReference type="NCBI Taxonomy" id="172846"/>
    <lineage>
        <taxon>Eukaryota</taxon>
        <taxon>Metazoa</taxon>
        <taxon>Ecdysozoa</taxon>
        <taxon>Arthropoda</taxon>
        <taxon>Chelicerata</taxon>
        <taxon>Arachnida</taxon>
        <taxon>Araneae</taxon>
        <taxon>Araneomorphae</taxon>
        <taxon>Entelegynae</taxon>
        <taxon>Araneoidea</taxon>
        <taxon>Araneidae</taxon>
        <taxon>Caerostris</taxon>
    </lineage>
</organism>
<accession>A0AAV4S742</accession>